<dbReference type="AlphaFoldDB" id="A0A067MV67"/>
<organism evidence="2 3">
    <name type="scientific">Botryobasidium botryosum (strain FD-172 SS1)</name>
    <dbReference type="NCBI Taxonomy" id="930990"/>
    <lineage>
        <taxon>Eukaryota</taxon>
        <taxon>Fungi</taxon>
        <taxon>Dikarya</taxon>
        <taxon>Basidiomycota</taxon>
        <taxon>Agaricomycotina</taxon>
        <taxon>Agaricomycetes</taxon>
        <taxon>Cantharellales</taxon>
        <taxon>Botryobasidiaceae</taxon>
        <taxon>Botryobasidium</taxon>
    </lineage>
</organism>
<accession>A0A067MV67</accession>
<reference evidence="3" key="1">
    <citation type="journal article" date="2014" name="Proc. Natl. Acad. Sci. U.S.A.">
        <title>Extensive sampling of basidiomycete genomes demonstrates inadequacy of the white-rot/brown-rot paradigm for wood decay fungi.</title>
        <authorList>
            <person name="Riley R."/>
            <person name="Salamov A.A."/>
            <person name="Brown D.W."/>
            <person name="Nagy L.G."/>
            <person name="Floudas D."/>
            <person name="Held B.W."/>
            <person name="Levasseur A."/>
            <person name="Lombard V."/>
            <person name="Morin E."/>
            <person name="Otillar R."/>
            <person name="Lindquist E.A."/>
            <person name="Sun H."/>
            <person name="LaButti K.M."/>
            <person name="Schmutz J."/>
            <person name="Jabbour D."/>
            <person name="Luo H."/>
            <person name="Baker S.E."/>
            <person name="Pisabarro A.G."/>
            <person name="Walton J.D."/>
            <person name="Blanchette R.A."/>
            <person name="Henrissat B."/>
            <person name="Martin F."/>
            <person name="Cullen D."/>
            <person name="Hibbett D.S."/>
            <person name="Grigoriev I.V."/>
        </authorList>
    </citation>
    <scope>NUCLEOTIDE SEQUENCE [LARGE SCALE GENOMIC DNA]</scope>
    <source>
        <strain evidence="3">FD-172 SS1</strain>
    </source>
</reference>
<feature type="region of interest" description="Disordered" evidence="1">
    <location>
        <begin position="1"/>
        <end position="22"/>
    </location>
</feature>
<dbReference type="EMBL" id="KL198031">
    <property type="protein sequence ID" value="KDQ15757.1"/>
    <property type="molecule type" value="Genomic_DNA"/>
</dbReference>
<evidence type="ECO:0000313" key="3">
    <source>
        <dbReference type="Proteomes" id="UP000027195"/>
    </source>
</evidence>
<dbReference type="Proteomes" id="UP000027195">
    <property type="component" value="Unassembled WGS sequence"/>
</dbReference>
<dbReference type="InParanoid" id="A0A067MV67"/>
<name>A0A067MV67_BOTB1</name>
<keyword evidence="3" id="KW-1185">Reference proteome</keyword>
<proteinExistence type="predicted"/>
<feature type="compositionally biased region" description="Polar residues" evidence="1">
    <location>
        <begin position="1"/>
        <end position="11"/>
    </location>
</feature>
<protein>
    <submittedName>
        <fullName evidence="2">Uncharacterized protein</fullName>
    </submittedName>
</protein>
<gene>
    <name evidence="2" type="ORF">BOTBODRAFT_173822</name>
</gene>
<sequence length="216" mass="22185">MPAPQQRQLTRATDAIQAPFPIPPTPITSLGGLEGEAVMAGCGSELGGAADEPAISPSIHPCVGADIASPPRGQEPGSIEGADATGAPGRIQDAIIVAVRDGPEEDLPPSPLDDVNFDGLLAVHQLGALALHNFIPVVADDNDDENDRNDRDGALGNLGLGNGNDHLDGLEAVGELLQLYFWLFGARADAISPISAQLLLAGAVAVLTLKAIYQVL</sequence>
<dbReference type="HOGENOM" id="CLU_1277442_0_0_1"/>
<evidence type="ECO:0000256" key="1">
    <source>
        <dbReference type="SAM" id="MobiDB-lite"/>
    </source>
</evidence>
<evidence type="ECO:0000313" key="2">
    <source>
        <dbReference type="EMBL" id="KDQ15757.1"/>
    </source>
</evidence>